<accession>A0ABQ4L4G2</accession>
<dbReference type="InterPro" id="IPR010158">
    <property type="entry name" value="Amidase_Cbmase"/>
</dbReference>
<dbReference type="PANTHER" id="PTHR32494:SF5">
    <property type="entry name" value="ALLANTOATE AMIDOHYDROLASE"/>
    <property type="match status" value="1"/>
</dbReference>
<dbReference type="Pfam" id="PF01546">
    <property type="entry name" value="Peptidase_M20"/>
    <property type="match status" value="1"/>
</dbReference>
<keyword evidence="1" id="KW-0378">Hydrolase</keyword>
<evidence type="ECO:0000256" key="1">
    <source>
        <dbReference type="ARBA" id="ARBA00022801"/>
    </source>
</evidence>
<sequence>MASIKRMMSVAAHDAMYISKIAPTAMIFVPSINGKNHCLEEGTSWSDIEKGTLLLYQTLLRQANEVVQAVNEQ</sequence>
<proteinExistence type="predicted"/>
<name>A0ABQ4L4G2_SIMTE</name>
<dbReference type="RefSeq" id="WP_213021590.1">
    <property type="nucleotide sequence ID" value="NZ_BORJ01000019.1"/>
</dbReference>
<keyword evidence="3" id="KW-1185">Reference proteome</keyword>
<dbReference type="PANTHER" id="PTHR32494">
    <property type="entry name" value="ALLANTOATE DEIMINASE-RELATED"/>
    <property type="match status" value="1"/>
</dbReference>
<dbReference type="Gene3D" id="3.40.630.10">
    <property type="entry name" value="Zn peptidases"/>
    <property type="match status" value="1"/>
</dbReference>
<dbReference type="InterPro" id="IPR002933">
    <property type="entry name" value="Peptidase_M20"/>
</dbReference>
<evidence type="ECO:0000313" key="3">
    <source>
        <dbReference type="Proteomes" id="UP000680670"/>
    </source>
</evidence>
<dbReference type="SUPFAM" id="SSF53187">
    <property type="entry name" value="Zn-dependent exopeptidases"/>
    <property type="match status" value="1"/>
</dbReference>
<comment type="caution">
    <text evidence="2">The sequence shown here is derived from an EMBL/GenBank/DDBJ whole genome shotgun (WGS) entry which is preliminary data.</text>
</comment>
<evidence type="ECO:0000313" key="2">
    <source>
        <dbReference type="EMBL" id="GIN99034.1"/>
    </source>
</evidence>
<dbReference type="Proteomes" id="UP000680670">
    <property type="component" value="Unassembled WGS sequence"/>
</dbReference>
<reference evidence="2 3" key="1">
    <citation type="submission" date="2021-03" db="EMBL/GenBank/DDBJ databases">
        <title>Antimicrobial resistance genes in bacteria isolated from Japanese honey, and their potential for conferring macrolide and lincosamide resistance in the American foulbrood pathogen Paenibacillus larvae.</title>
        <authorList>
            <person name="Okamoto M."/>
            <person name="Kumagai M."/>
            <person name="Kanamori H."/>
            <person name="Takamatsu D."/>
        </authorList>
    </citation>
    <scope>NUCLEOTIDE SEQUENCE [LARGE SCALE GENOMIC DNA]</scope>
    <source>
        <strain evidence="2 3">J6TS1</strain>
    </source>
</reference>
<dbReference type="EMBL" id="BORJ01000019">
    <property type="protein sequence ID" value="GIN99034.1"/>
    <property type="molecule type" value="Genomic_DNA"/>
</dbReference>
<gene>
    <name evidence="2" type="ORF">J6TS1_49040</name>
</gene>
<organism evidence="2 3">
    <name type="scientific">Siminovitchia terrae</name>
    <name type="common">Bacillus terrae</name>
    <dbReference type="NCBI Taxonomy" id="1914933"/>
    <lineage>
        <taxon>Bacteria</taxon>
        <taxon>Bacillati</taxon>
        <taxon>Bacillota</taxon>
        <taxon>Bacilli</taxon>
        <taxon>Bacillales</taxon>
        <taxon>Bacillaceae</taxon>
        <taxon>Siminovitchia</taxon>
    </lineage>
</organism>
<protein>
    <submittedName>
        <fullName evidence="2">Uncharacterized protein</fullName>
    </submittedName>
</protein>